<sequence length="116" mass="13851">MTTNAFIFSWDQLGIEAIIPISQYEHYDQENLLRMIASKDTVRNPLTGIVQSLVLRARYNPQRHYEIYAVDCTEEMDEVFWREQWEEYPQATAELIRERGHKLYSDRAETHKVKIT</sequence>
<evidence type="ECO:0000313" key="1">
    <source>
        <dbReference type="EMBL" id="CAB4221509.1"/>
    </source>
</evidence>
<name>A0A6J5T1U7_9CAUD</name>
<protein>
    <submittedName>
        <fullName evidence="1">Uncharacterized protein</fullName>
    </submittedName>
</protein>
<dbReference type="EMBL" id="LR797503">
    <property type="protein sequence ID" value="CAB4221509.1"/>
    <property type="molecule type" value="Genomic_DNA"/>
</dbReference>
<gene>
    <name evidence="1" type="ORF">UFOVP1636_341</name>
</gene>
<proteinExistence type="predicted"/>
<reference evidence="1" key="1">
    <citation type="submission" date="2020-05" db="EMBL/GenBank/DDBJ databases">
        <authorList>
            <person name="Chiriac C."/>
            <person name="Salcher M."/>
            <person name="Ghai R."/>
            <person name="Kavagutti S V."/>
        </authorList>
    </citation>
    <scope>NUCLEOTIDE SEQUENCE</scope>
</reference>
<organism evidence="1">
    <name type="scientific">uncultured Caudovirales phage</name>
    <dbReference type="NCBI Taxonomy" id="2100421"/>
    <lineage>
        <taxon>Viruses</taxon>
        <taxon>Duplodnaviria</taxon>
        <taxon>Heunggongvirae</taxon>
        <taxon>Uroviricota</taxon>
        <taxon>Caudoviricetes</taxon>
        <taxon>Peduoviridae</taxon>
        <taxon>Maltschvirus</taxon>
        <taxon>Maltschvirus maltsch</taxon>
    </lineage>
</organism>
<accession>A0A6J5T1U7</accession>